<accession>A0A1H2DA02</accession>
<evidence type="ECO:0000313" key="3">
    <source>
        <dbReference type="Proteomes" id="UP000198688"/>
    </source>
</evidence>
<evidence type="ECO:0000313" key="2">
    <source>
        <dbReference type="EMBL" id="SDT79588.1"/>
    </source>
</evidence>
<keyword evidence="1" id="KW-1133">Transmembrane helix</keyword>
<evidence type="ECO:0000256" key="1">
    <source>
        <dbReference type="SAM" id="Phobius"/>
    </source>
</evidence>
<keyword evidence="1" id="KW-0472">Membrane</keyword>
<dbReference type="RefSeq" id="WP_157752026.1">
    <property type="nucleotide sequence ID" value="NZ_BOMJ01000002.1"/>
</dbReference>
<dbReference type="AlphaFoldDB" id="A0A1H2DA02"/>
<protein>
    <submittedName>
        <fullName evidence="2">Uncharacterized protein</fullName>
    </submittedName>
</protein>
<organism evidence="2 3">
    <name type="scientific">Actinoplanes derwentensis</name>
    <dbReference type="NCBI Taxonomy" id="113562"/>
    <lineage>
        <taxon>Bacteria</taxon>
        <taxon>Bacillati</taxon>
        <taxon>Actinomycetota</taxon>
        <taxon>Actinomycetes</taxon>
        <taxon>Micromonosporales</taxon>
        <taxon>Micromonosporaceae</taxon>
        <taxon>Actinoplanes</taxon>
    </lineage>
</organism>
<reference evidence="2 3" key="1">
    <citation type="submission" date="2016-10" db="EMBL/GenBank/DDBJ databases">
        <authorList>
            <person name="de Groot N.N."/>
        </authorList>
    </citation>
    <scope>NUCLEOTIDE SEQUENCE [LARGE SCALE GENOMIC DNA]</scope>
    <source>
        <strain evidence="2 3">DSM 43941</strain>
    </source>
</reference>
<keyword evidence="3" id="KW-1185">Reference proteome</keyword>
<name>A0A1H2DA02_9ACTN</name>
<dbReference type="Proteomes" id="UP000198688">
    <property type="component" value="Chromosome I"/>
</dbReference>
<dbReference type="EMBL" id="LT629758">
    <property type="protein sequence ID" value="SDT79588.1"/>
    <property type="molecule type" value="Genomic_DNA"/>
</dbReference>
<feature type="transmembrane region" description="Helical" evidence="1">
    <location>
        <begin position="21"/>
        <end position="44"/>
    </location>
</feature>
<proteinExistence type="predicted"/>
<sequence>MTESPAVFGKSPVKPRRARRGVAVAVVFSLLAFAVAAGAGFLSWRTFETVDGLGPLPLVTAVPSREAATRPRPLDPVRYPVSYAKEPLRLDLACAAVIHLDLDEPRADVAESLADLRYESRCGAEPPKLSLGAGAAAGSRQVSADSDAAGCDRAIRTGPLGRGLQIEVKSGSALCVLTAATPAELVLVEVIDVGGSGTAGLRATSWQVPK</sequence>
<keyword evidence="1" id="KW-0812">Transmembrane</keyword>
<dbReference type="OrthoDB" id="3391361at2"/>
<gene>
    <name evidence="2" type="ORF">SAMN04489716_8850</name>
</gene>